<dbReference type="FunFam" id="1.10.730.10:FF:000002">
    <property type="entry name" value="Leucine--tRNA ligase"/>
    <property type="match status" value="1"/>
</dbReference>
<dbReference type="Pfam" id="PF19302">
    <property type="entry name" value="DUF5915"/>
    <property type="match status" value="1"/>
</dbReference>
<keyword evidence="5" id="KW-0030">Aminoacyl-tRNA synthetase</keyword>
<evidence type="ECO:0000313" key="10">
    <source>
        <dbReference type="Proteomes" id="UP000229749"/>
    </source>
</evidence>
<evidence type="ECO:0000256" key="2">
    <source>
        <dbReference type="ARBA" id="ARBA00022741"/>
    </source>
</evidence>
<dbReference type="AlphaFoldDB" id="A0A2M7XI13"/>
<accession>A0A2M7XI13</accession>
<dbReference type="CDD" id="cd07961">
    <property type="entry name" value="Anticodon_Ia_Ile_ABEc"/>
    <property type="match status" value="1"/>
</dbReference>
<dbReference type="PANTHER" id="PTHR42780:SF1">
    <property type="entry name" value="ISOLEUCINE--TRNA LIGASE, CYTOPLASMIC"/>
    <property type="match status" value="1"/>
</dbReference>
<evidence type="ECO:0000256" key="1">
    <source>
        <dbReference type="ARBA" id="ARBA00022598"/>
    </source>
</evidence>
<evidence type="ECO:0000313" key="9">
    <source>
        <dbReference type="EMBL" id="PJA47485.1"/>
    </source>
</evidence>
<feature type="domain" description="Aminoacyl-tRNA synthetase class Ia" evidence="7">
    <location>
        <begin position="5"/>
        <end position="87"/>
    </location>
</feature>
<dbReference type="InterPro" id="IPR013155">
    <property type="entry name" value="M/V/L/I-tRNA-synth_anticd-bd"/>
</dbReference>
<keyword evidence="4" id="KW-0648">Protein biosynthesis</keyword>
<feature type="non-terminal residue" evidence="9">
    <location>
        <position position="1"/>
    </location>
</feature>
<proteinExistence type="predicted"/>
<evidence type="ECO:0000256" key="5">
    <source>
        <dbReference type="ARBA" id="ARBA00023146"/>
    </source>
</evidence>
<dbReference type="Proteomes" id="UP000229749">
    <property type="component" value="Unassembled WGS sequence"/>
</dbReference>
<organism evidence="9 10">
    <name type="scientific">Candidatus Uhrbacteria bacterium CG_4_9_14_3_um_filter_36_7</name>
    <dbReference type="NCBI Taxonomy" id="1975033"/>
    <lineage>
        <taxon>Bacteria</taxon>
        <taxon>Candidatus Uhriibacteriota</taxon>
    </lineage>
</organism>
<dbReference type="Pfam" id="PF00133">
    <property type="entry name" value="tRNA-synt_1"/>
    <property type="match status" value="1"/>
</dbReference>
<dbReference type="InterPro" id="IPR023586">
    <property type="entry name" value="Ile-tRNA-ligase_type2"/>
</dbReference>
<keyword evidence="1" id="KW-0436">Ligase</keyword>
<dbReference type="Gene3D" id="1.10.730.10">
    <property type="entry name" value="Isoleucyl-tRNA Synthetase, Domain 1"/>
    <property type="match status" value="1"/>
</dbReference>
<reference evidence="10" key="1">
    <citation type="submission" date="2017-09" db="EMBL/GenBank/DDBJ databases">
        <title>Depth-based differentiation of microbial function through sediment-hosted aquifers and enrichment of novel symbionts in the deep terrestrial subsurface.</title>
        <authorList>
            <person name="Probst A.J."/>
            <person name="Ladd B."/>
            <person name="Jarett J.K."/>
            <person name="Geller-Mcgrath D.E."/>
            <person name="Sieber C.M.K."/>
            <person name="Emerson J.B."/>
            <person name="Anantharaman K."/>
            <person name="Thomas B.C."/>
            <person name="Malmstrom R."/>
            <person name="Stieglmeier M."/>
            <person name="Klingl A."/>
            <person name="Woyke T."/>
            <person name="Ryan C.M."/>
            <person name="Banfield J.F."/>
        </authorList>
    </citation>
    <scope>NUCLEOTIDE SEQUENCE [LARGE SCALE GENOMIC DNA]</scope>
</reference>
<name>A0A2M7XI13_9BACT</name>
<dbReference type="Pfam" id="PF08264">
    <property type="entry name" value="Anticodon_1"/>
    <property type="match status" value="1"/>
</dbReference>
<keyword evidence="2" id="KW-0547">Nucleotide-binding</keyword>
<keyword evidence="3" id="KW-0067">ATP-binding</keyword>
<comment type="catalytic activity">
    <reaction evidence="6">
        <text>tRNA(Ile) + L-isoleucine + ATP = L-isoleucyl-tRNA(Ile) + AMP + diphosphate</text>
        <dbReference type="Rhea" id="RHEA:11060"/>
        <dbReference type="Rhea" id="RHEA-COMP:9666"/>
        <dbReference type="Rhea" id="RHEA-COMP:9695"/>
        <dbReference type="ChEBI" id="CHEBI:30616"/>
        <dbReference type="ChEBI" id="CHEBI:33019"/>
        <dbReference type="ChEBI" id="CHEBI:58045"/>
        <dbReference type="ChEBI" id="CHEBI:78442"/>
        <dbReference type="ChEBI" id="CHEBI:78528"/>
        <dbReference type="ChEBI" id="CHEBI:456215"/>
        <dbReference type="EC" id="6.1.1.5"/>
    </reaction>
</comment>
<dbReference type="InterPro" id="IPR009080">
    <property type="entry name" value="tRNAsynth_Ia_anticodon-bd"/>
</dbReference>
<dbReference type="GO" id="GO:0005524">
    <property type="term" value="F:ATP binding"/>
    <property type="evidence" value="ECO:0007669"/>
    <property type="project" value="UniProtKB-KW"/>
</dbReference>
<evidence type="ECO:0000256" key="4">
    <source>
        <dbReference type="ARBA" id="ARBA00022917"/>
    </source>
</evidence>
<dbReference type="GO" id="GO:0000049">
    <property type="term" value="F:tRNA binding"/>
    <property type="evidence" value="ECO:0007669"/>
    <property type="project" value="InterPro"/>
</dbReference>
<evidence type="ECO:0000256" key="3">
    <source>
        <dbReference type="ARBA" id="ARBA00022840"/>
    </source>
</evidence>
<dbReference type="InterPro" id="IPR002300">
    <property type="entry name" value="aa-tRNA-synth_Ia"/>
</dbReference>
<dbReference type="GO" id="GO:0006428">
    <property type="term" value="P:isoleucyl-tRNA aminoacylation"/>
    <property type="evidence" value="ECO:0007669"/>
    <property type="project" value="TreeGrafter"/>
</dbReference>
<protein>
    <recommendedName>
        <fullName evidence="11">Isoleucine--tRNA ligase</fullName>
    </recommendedName>
</protein>
<dbReference type="InterPro" id="IPR014729">
    <property type="entry name" value="Rossmann-like_a/b/a_fold"/>
</dbReference>
<dbReference type="Gene3D" id="3.40.50.620">
    <property type="entry name" value="HUPs"/>
    <property type="match status" value="1"/>
</dbReference>
<dbReference type="EMBL" id="PFWS01000017">
    <property type="protein sequence ID" value="PJA47485.1"/>
    <property type="molecule type" value="Genomic_DNA"/>
</dbReference>
<evidence type="ECO:0000259" key="7">
    <source>
        <dbReference type="Pfam" id="PF00133"/>
    </source>
</evidence>
<evidence type="ECO:0008006" key="11">
    <source>
        <dbReference type="Google" id="ProtNLM"/>
    </source>
</evidence>
<evidence type="ECO:0000259" key="8">
    <source>
        <dbReference type="Pfam" id="PF08264"/>
    </source>
</evidence>
<dbReference type="InterPro" id="IPR033709">
    <property type="entry name" value="Anticodon_Ile_ABEc"/>
</dbReference>
<gene>
    <name evidence="9" type="ORF">CO172_01090</name>
</gene>
<feature type="domain" description="Methionyl/Valyl/Leucyl/Isoleucyl-tRNA synthetase anticodon-binding" evidence="8">
    <location>
        <begin position="146"/>
        <end position="287"/>
    </location>
</feature>
<dbReference type="SUPFAM" id="SSF52374">
    <property type="entry name" value="Nucleotidylyl transferase"/>
    <property type="match status" value="1"/>
</dbReference>
<comment type="caution">
    <text evidence="9">The sequence shown here is derived from an EMBL/GenBank/DDBJ whole genome shotgun (WGS) entry which is preliminary data.</text>
</comment>
<evidence type="ECO:0000256" key="6">
    <source>
        <dbReference type="ARBA" id="ARBA00048359"/>
    </source>
</evidence>
<dbReference type="SUPFAM" id="SSF47323">
    <property type="entry name" value="Anticodon-binding domain of a subclass of class I aminoacyl-tRNA synthetases"/>
    <property type="match status" value="1"/>
</dbReference>
<sequence length="431" mass="49795">KEKIDTGEGYPADYISEAIDQTRGWFYTLLAVATLLEKERPFKHVVCLGHVLDTKGKKMSKSLGNIIDPFAMMEKYGADAVRWYMYTINQPGESKRFDEKALDDMVKKVFLILWNVYTFYEMFAGSSVSNTLRSPISTLRPTHLLDRWILSRLHSLVKQTTDDLESYKIIEPARAIAEFINDLSTWYLRRSRDRFKGEDEQDKQLALNTLRECLLSTVQLMAPFTPFLSEHLYLKLGGQNESVHLEAWPLYKEEFLDGVLIERMGKTRSIISRLLERRLEVGIPVRQVLSQAKIFLPKENSLLEKTSDQEAFIDLIKDEANIKEIVLECGDDYKVELDINLTPELIREGTIRELTRRINTMRKDAGLTIEDRIELFLQTDEEEVKIALEEHRQTFLNGVLATTLRMEGEAPDGSQAMRTNDFDLIIGIEKK</sequence>
<dbReference type="PANTHER" id="PTHR42780">
    <property type="entry name" value="SOLEUCYL-TRNA SYNTHETASE"/>
    <property type="match status" value="1"/>
</dbReference>
<dbReference type="GO" id="GO:0004822">
    <property type="term" value="F:isoleucine-tRNA ligase activity"/>
    <property type="evidence" value="ECO:0007669"/>
    <property type="project" value="UniProtKB-EC"/>
</dbReference>